<evidence type="ECO:0000313" key="3">
    <source>
        <dbReference type="Proteomes" id="UP000437736"/>
    </source>
</evidence>
<keyword evidence="1" id="KW-0732">Signal</keyword>
<reference evidence="2 3" key="1">
    <citation type="submission" date="2019-11" db="EMBL/GenBank/DDBJ databases">
        <title>Acidiferrimicrobium australis gen. nov., sp. nov., an acidophilic and obligately heterotrophic, member of the Actinobacteria that catalyses dissimilatory oxido- reduction of iron isolated from metal-rich acidic water in Chile.</title>
        <authorList>
            <person name="Gonzalez D."/>
            <person name="Huber K."/>
            <person name="Hedrich S."/>
            <person name="Rojas-Villalobos C."/>
            <person name="Quatrini R."/>
            <person name="Dinamarca M.A."/>
            <person name="Schwarz A."/>
            <person name="Canales C."/>
            <person name="Nancucheo I."/>
        </authorList>
    </citation>
    <scope>NUCLEOTIDE SEQUENCE [LARGE SCALE GENOMIC DNA]</scope>
    <source>
        <strain evidence="2 3">USS-CCA1</strain>
    </source>
</reference>
<keyword evidence="3" id="KW-1185">Reference proteome</keyword>
<protein>
    <recommendedName>
        <fullName evidence="4">Secreted protein</fullName>
    </recommendedName>
</protein>
<feature type="chain" id="PRO_5046756713" description="Secreted protein" evidence="1">
    <location>
        <begin position="34"/>
        <end position="196"/>
    </location>
</feature>
<accession>A0ABW9QR29</accession>
<sequence length="196" mass="20412">MRHPILAVLGVTAVLAVAAASGSAALIARPARAAELGPAPGMCSGRSDADLRIIAHANGGPGAVPKFILNLTTDSTGQPTGALIVYRGPRHLTVTDFCRAWQHLPGQPTGDCEEGYPPGAVTAHAVGLGSLDGRPVLVRADVRKLADGEKLFRLRYRAWPPGETAVAGDSGCEDATWTWIPGEEAWAPLDQLQVSP</sequence>
<gene>
    <name evidence="2" type="ORF">GHK86_05410</name>
</gene>
<dbReference type="Proteomes" id="UP000437736">
    <property type="component" value="Unassembled WGS sequence"/>
</dbReference>
<evidence type="ECO:0008006" key="4">
    <source>
        <dbReference type="Google" id="ProtNLM"/>
    </source>
</evidence>
<evidence type="ECO:0000256" key="1">
    <source>
        <dbReference type="SAM" id="SignalP"/>
    </source>
</evidence>
<evidence type="ECO:0000313" key="2">
    <source>
        <dbReference type="EMBL" id="MST32163.1"/>
    </source>
</evidence>
<dbReference type="EMBL" id="WJHE01000228">
    <property type="protein sequence ID" value="MST32163.1"/>
    <property type="molecule type" value="Genomic_DNA"/>
</dbReference>
<feature type="signal peptide" evidence="1">
    <location>
        <begin position="1"/>
        <end position="33"/>
    </location>
</feature>
<comment type="caution">
    <text evidence="2">The sequence shown here is derived from an EMBL/GenBank/DDBJ whole genome shotgun (WGS) entry which is preliminary data.</text>
</comment>
<organism evidence="2 3">
    <name type="scientific">Acidiferrimicrobium australe</name>
    <dbReference type="NCBI Taxonomy" id="2664430"/>
    <lineage>
        <taxon>Bacteria</taxon>
        <taxon>Bacillati</taxon>
        <taxon>Actinomycetota</taxon>
        <taxon>Acidimicrobiia</taxon>
        <taxon>Acidimicrobiales</taxon>
        <taxon>Acidimicrobiaceae</taxon>
        <taxon>Acidiferrimicrobium</taxon>
    </lineage>
</organism>
<name>A0ABW9QR29_9ACTN</name>
<proteinExistence type="predicted"/>